<sequence length="79" mass="9452">MRITFLLSINFSFDIISCFYYTLKVIGNRAAGREFNVAESSIREWRKNEQRLRCDLKSIFNRTLHTVTNSLLLFHFLKF</sequence>
<dbReference type="AlphaFoldDB" id="A0A3P6IVJ6"/>
<keyword evidence="2" id="KW-1185">Reference proteome</keyword>
<dbReference type="Gene3D" id="1.10.10.60">
    <property type="entry name" value="Homeodomain-like"/>
    <property type="match status" value="1"/>
</dbReference>
<gene>
    <name evidence="1" type="ORF">EVEC_LOCUS11664</name>
</gene>
<dbReference type="Proteomes" id="UP000274131">
    <property type="component" value="Unassembled WGS sequence"/>
</dbReference>
<evidence type="ECO:0000313" key="2">
    <source>
        <dbReference type="Proteomes" id="UP000274131"/>
    </source>
</evidence>
<reference evidence="1 2" key="1">
    <citation type="submission" date="2018-10" db="EMBL/GenBank/DDBJ databases">
        <authorList>
            <consortium name="Pathogen Informatics"/>
        </authorList>
    </citation>
    <scope>NUCLEOTIDE SEQUENCE [LARGE SCALE GENOMIC DNA]</scope>
</reference>
<organism evidence="1 2">
    <name type="scientific">Enterobius vermicularis</name>
    <name type="common">Human pinworm</name>
    <dbReference type="NCBI Taxonomy" id="51028"/>
    <lineage>
        <taxon>Eukaryota</taxon>
        <taxon>Metazoa</taxon>
        <taxon>Ecdysozoa</taxon>
        <taxon>Nematoda</taxon>
        <taxon>Chromadorea</taxon>
        <taxon>Rhabditida</taxon>
        <taxon>Spirurina</taxon>
        <taxon>Oxyuridomorpha</taxon>
        <taxon>Oxyuroidea</taxon>
        <taxon>Oxyuridae</taxon>
        <taxon>Enterobius</taxon>
    </lineage>
</organism>
<proteinExistence type="predicted"/>
<evidence type="ECO:0000313" key="1">
    <source>
        <dbReference type="EMBL" id="VDD96913.1"/>
    </source>
</evidence>
<evidence type="ECO:0008006" key="3">
    <source>
        <dbReference type="Google" id="ProtNLM"/>
    </source>
</evidence>
<name>A0A3P6IVJ6_ENTVE</name>
<protein>
    <recommendedName>
        <fullName evidence="3">HTH psq-type domain-containing protein</fullName>
    </recommendedName>
</protein>
<accession>A0A3P6IVJ6</accession>
<dbReference type="OrthoDB" id="6502958at2759"/>
<dbReference type="EMBL" id="UXUI01012469">
    <property type="protein sequence ID" value="VDD96913.1"/>
    <property type="molecule type" value="Genomic_DNA"/>
</dbReference>